<dbReference type="InterPro" id="IPR004127">
    <property type="entry name" value="Prefoldin_subunit_alpha"/>
</dbReference>
<dbReference type="SUPFAM" id="SSF46579">
    <property type="entry name" value="Prefoldin"/>
    <property type="match status" value="2"/>
</dbReference>
<evidence type="ECO:0000313" key="5">
    <source>
        <dbReference type="Proteomes" id="UP001465976"/>
    </source>
</evidence>
<comment type="caution">
    <text evidence="4">The sequence shown here is derived from an EMBL/GenBank/DDBJ whole genome shotgun (WGS) entry which is preliminary data.</text>
</comment>
<dbReference type="PANTHER" id="PTHR12409:SF0">
    <property type="entry name" value="PREFOLDIN SUBUNIT 3"/>
    <property type="match status" value="1"/>
</dbReference>
<evidence type="ECO:0000256" key="3">
    <source>
        <dbReference type="SAM" id="MobiDB-lite"/>
    </source>
</evidence>
<evidence type="ECO:0000256" key="1">
    <source>
        <dbReference type="ARBA" id="ARBA00010048"/>
    </source>
</evidence>
<feature type="region of interest" description="Disordered" evidence="3">
    <location>
        <begin position="79"/>
        <end position="110"/>
    </location>
</feature>
<dbReference type="InterPro" id="IPR016655">
    <property type="entry name" value="PFD3"/>
</dbReference>
<name>A0ABR3ELH9_9AGAR</name>
<sequence>MSLETGEKNPRGIPKAPFIVDVDAHLGGPDADAEGPLKAIQESIGKYRYMDSNLTQRRQGLEEKIPDIKKTLGMVEFLRDRREGKSSDEDDDLDEDEDEDTPNSNSKPLKTSFELNDTLFAEAELEDTDTVFLWLGVRPPPLLPSSSSSSPTTKYAFSLPPTHPQANVMLSYPLSDAITLLQAKLQAAETSLGNTIEDLEFLREQITVMEVNMARVYNADVKRRRERRVKAEAAEKEKTGG</sequence>
<organism evidence="4 5">
    <name type="scientific">Marasmius crinis-equi</name>
    <dbReference type="NCBI Taxonomy" id="585013"/>
    <lineage>
        <taxon>Eukaryota</taxon>
        <taxon>Fungi</taxon>
        <taxon>Dikarya</taxon>
        <taxon>Basidiomycota</taxon>
        <taxon>Agaricomycotina</taxon>
        <taxon>Agaricomycetes</taxon>
        <taxon>Agaricomycetidae</taxon>
        <taxon>Agaricales</taxon>
        <taxon>Marasmiineae</taxon>
        <taxon>Marasmiaceae</taxon>
        <taxon>Marasmius</taxon>
    </lineage>
</organism>
<dbReference type="Gene3D" id="1.10.287.370">
    <property type="match status" value="2"/>
</dbReference>
<keyword evidence="2" id="KW-0143">Chaperone</keyword>
<evidence type="ECO:0000313" key="4">
    <source>
        <dbReference type="EMBL" id="KAL0563708.1"/>
    </source>
</evidence>
<proteinExistence type="inferred from homology"/>
<reference evidence="4 5" key="1">
    <citation type="submission" date="2024-02" db="EMBL/GenBank/DDBJ databases">
        <title>A draft genome for the cacao thread blight pathogen Marasmius crinis-equi.</title>
        <authorList>
            <person name="Cohen S.P."/>
            <person name="Baruah I.K."/>
            <person name="Amoako-Attah I."/>
            <person name="Bukari Y."/>
            <person name="Meinhardt L.W."/>
            <person name="Bailey B.A."/>
        </authorList>
    </citation>
    <scope>NUCLEOTIDE SEQUENCE [LARGE SCALE GENOMIC DNA]</scope>
    <source>
        <strain evidence="4 5">GH-76</strain>
    </source>
</reference>
<protein>
    <recommendedName>
        <fullName evidence="6">Prefoldin subunit 3</fullName>
    </recommendedName>
</protein>
<evidence type="ECO:0008006" key="6">
    <source>
        <dbReference type="Google" id="ProtNLM"/>
    </source>
</evidence>
<dbReference type="PANTHER" id="PTHR12409">
    <property type="entry name" value="PREFOLDIN SUBUNIT 3"/>
    <property type="match status" value="1"/>
</dbReference>
<dbReference type="PIRSF" id="PIRSF016396">
    <property type="entry name" value="Prefoldin_subunit_3"/>
    <property type="match status" value="1"/>
</dbReference>
<dbReference type="EMBL" id="JBAHYK010003262">
    <property type="protein sequence ID" value="KAL0563708.1"/>
    <property type="molecule type" value="Genomic_DNA"/>
</dbReference>
<dbReference type="Pfam" id="PF02996">
    <property type="entry name" value="Prefoldin"/>
    <property type="match status" value="1"/>
</dbReference>
<feature type="compositionally biased region" description="Acidic residues" evidence="3">
    <location>
        <begin position="88"/>
        <end position="101"/>
    </location>
</feature>
<accession>A0ABR3ELH9</accession>
<dbReference type="InterPro" id="IPR009053">
    <property type="entry name" value="Prefoldin"/>
</dbReference>
<dbReference type="CDD" id="cd23156">
    <property type="entry name" value="Prefoldin_3"/>
    <property type="match status" value="1"/>
</dbReference>
<comment type="similarity">
    <text evidence="1">Belongs to the prefoldin subunit alpha family.</text>
</comment>
<evidence type="ECO:0000256" key="2">
    <source>
        <dbReference type="ARBA" id="ARBA00023186"/>
    </source>
</evidence>
<gene>
    <name evidence="4" type="ORF">V5O48_018357</name>
</gene>
<dbReference type="Proteomes" id="UP001465976">
    <property type="component" value="Unassembled WGS sequence"/>
</dbReference>
<keyword evidence="5" id="KW-1185">Reference proteome</keyword>